<accession>A0AAW3AIG7</accession>
<feature type="region of interest" description="Disordered" evidence="5">
    <location>
        <begin position="2515"/>
        <end position="2609"/>
    </location>
</feature>
<feature type="compositionally biased region" description="Polar residues" evidence="5">
    <location>
        <begin position="45"/>
        <end position="65"/>
    </location>
</feature>
<dbReference type="PANTHER" id="PTHR31344">
    <property type="entry name" value="NUCLEAR PORE COMPLEX PROTEIN NUP205"/>
    <property type="match status" value="1"/>
</dbReference>
<feature type="compositionally biased region" description="Polar residues" evidence="5">
    <location>
        <begin position="2515"/>
        <end position="2525"/>
    </location>
</feature>
<comment type="caution">
    <text evidence="6">The sequence shown here is derived from an EMBL/GenBank/DDBJ whole genome shotgun (WGS) entry which is preliminary data.</text>
</comment>
<evidence type="ECO:0000256" key="2">
    <source>
        <dbReference type="ARBA" id="ARBA00005892"/>
    </source>
</evidence>
<dbReference type="Proteomes" id="UP001500131">
    <property type="component" value="Unassembled WGS sequence"/>
</dbReference>
<feature type="compositionally biased region" description="Polar residues" evidence="5">
    <location>
        <begin position="2593"/>
        <end position="2603"/>
    </location>
</feature>
<organism evidence="6 7">
    <name type="scientific">Leishmania lindenbergi</name>
    <dbReference type="NCBI Taxonomy" id="651832"/>
    <lineage>
        <taxon>Eukaryota</taxon>
        <taxon>Discoba</taxon>
        <taxon>Euglenozoa</taxon>
        <taxon>Kinetoplastea</taxon>
        <taxon>Metakinetoplastina</taxon>
        <taxon>Trypanosomatida</taxon>
        <taxon>Trypanosomatidae</taxon>
        <taxon>Leishmaniinae</taxon>
        <taxon>Leishmania</taxon>
    </lineage>
</organism>
<comment type="similarity">
    <text evidence="2">Belongs to the NUP186/NUP192/NUP205 family.</text>
</comment>
<feature type="compositionally biased region" description="Basic residues" evidence="5">
    <location>
        <begin position="1754"/>
        <end position="1764"/>
    </location>
</feature>
<evidence type="ECO:0000256" key="1">
    <source>
        <dbReference type="ARBA" id="ARBA00004123"/>
    </source>
</evidence>
<name>A0AAW3AIG7_9TRYP</name>
<evidence type="ECO:0000313" key="6">
    <source>
        <dbReference type="EMBL" id="KAL0506266.1"/>
    </source>
</evidence>
<comment type="subcellular location">
    <subcellularLocation>
        <location evidence="1">Nucleus</location>
    </subcellularLocation>
</comment>
<evidence type="ECO:0000256" key="3">
    <source>
        <dbReference type="ARBA" id="ARBA00022448"/>
    </source>
</evidence>
<dbReference type="InterPro" id="IPR021827">
    <property type="entry name" value="Nup186/Nup192/Nup205"/>
</dbReference>
<protein>
    <submittedName>
        <fullName evidence="6">Uncharacterized protein</fullName>
    </submittedName>
</protein>
<keyword evidence="3" id="KW-0813">Transport</keyword>
<keyword evidence="4" id="KW-0539">Nucleus</keyword>
<keyword evidence="7" id="KW-1185">Reference proteome</keyword>
<evidence type="ECO:0000313" key="7">
    <source>
        <dbReference type="Proteomes" id="UP001500131"/>
    </source>
</evidence>
<dbReference type="GO" id="GO:0005643">
    <property type="term" value="C:nuclear pore"/>
    <property type="evidence" value="ECO:0007669"/>
    <property type="project" value="InterPro"/>
</dbReference>
<dbReference type="PANTHER" id="PTHR31344:SF0">
    <property type="entry name" value="NUCLEAR PORE COMPLEX PROTEIN NUP205"/>
    <property type="match status" value="1"/>
</dbReference>
<feature type="region of interest" description="Disordered" evidence="5">
    <location>
        <begin position="1"/>
        <end position="81"/>
    </location>
</feature>
<feature type="region of interest" description="Disordered" evidence="5">
    <location>
        <begin position="1726"/>
        <end position="1789"/>
    </location>
</feature>
<evidence type="ECO:0000256" key="5">
    <source>
        <dbReference type="SAM" id="MobiDB-lite"/>
    </source>
</evidence>
<reference evidence="6 7" key="1">
    <citation type="submission" date="2024-02" db="EMBL/GenBank/DDBJ databases">
        <title>FIRST GENOME SEQUENCES OF Leishmania (Viannia) shawi, Leishmania (Viannia) lindenbergi AND Leishmania (Viannia) utingensis.</title>
        <authorList>
            <person name="Resadore F."/>
            <person name="Custodio M.G.F."/>
            <person name="Boite M.C."/>
            <person name="Cupolillo E."/>
            <person name="Ferreira G.E.M."/>
        </authorList>
    </citation>
    <scope>NUCLEOTIDE SEQUENCE [LARGE SCALE GENOMIC DNA]</scope>
    <source>
        <strain evidence="6 7">MHOM/BR/1966/M15733</strain>
    </source>
</reference>
<sequence length="2701" mass="287647">MFRASTNAPQPSQTRAAPSFGFPAAPTATLTTASGSSGAPVTAAQPPQTVNVSSGAPQEQHAVTSSPPPAPGGFACRNPPVSTGGLGNASAAPAPASAPSAAMQPATPAYMELFAKACRDGVVSDAFTQELKKRFSTPMEVTVAPPATVPQAITKALHTGAQWQAAVAPQATLTNFSITITAPAAAASATYSTLARANEPKQQQERRRLQVAQASEFLQTLLLCDSGYNNSEAPPVDNPATSPWTESVGEVKGLHAAVAAVAVPAASNLISFLKTTITANSQASDGEAAACTLFIDNRRKRPDKSPVLLAAQCLYVLSRHFQLTVSVVKEALDLMEALYLLLKNSLQNRIVPLPAFSDNVDTCCLNTLIWLCVFSVVNMTAVWKKLRSTTGELHLNELIHSTAAASLGTAVSALRCKLRESVQAPSASAGGGLYSDVLTDARRGGGGELLLGGGSGGDRAASSLSPAVYTWQVLADSYLSILTLAEGCLLRAKGSEQGYDKALDAFLGARMASPSSSRMPMTPASVAVHRGKVTKRMVQLAPVPRTLSIPLGLLYIAPYEMMSYLFDEMLPLLRHLSELEVATHRRYCEQLEELPRLPASMRSGGVAAPEAYYGYQHRGAAQNGRTEETEDAEVWLQKVTRTGAGGDVVGEPFTSEMAHLLEALAICLQHLPPEVLNPDLDSDCAATFFIFKNFVKHMRQVFATQRSSVPSATVGATGGGSCSIGGFGAKWENYTLKLMTRFLEVMAMIGRNPQYTQRVVVLLTDAQTECGEMQWHSLVSQALECAGFNSAVIGTPGALGSGGSADSVMALAAAAAAAQKSSAGSVAGDAADGDDMYTLLSTVPGANRVPRALHQQFTRAYARKYQRKFIASFFLLLRQLFGHPTLQPIVSAHMTLALALTFLSAPQQSQIMLGSTLSLISALITNAADAQLVWSFLEQRRLLHQSSVRTQHQVHEGGTSASSALYNCFTTLSSPAAAGQRESPVHEEALSIIGHCQCECTQGTYDITIGFLNLVTALFQHDQPPMAALPVYNTVTHFISHEVLRGVLKRMFSHSHERYTVMALACAVLRQALLVRFRCDENGRTAVLPFPVIMAINKAPTDVVGEVLKLILEASDAPYELLSHHRAAVRQAMRLLITAIQTVREQSIELLLFDNRTTLNNDLAVRVLGMCSLHDALLTKTTLQLLLLFPFETANQAAHYWAGLTHKYAPVLDSFTQLLHPLNTAPMVMQAPPELAQLDFQPSELIPGWSAAVLIETKSLLLDLLMQHADVTEPSLTAWMGGFYGEEYSRRHRRGQPYVSAAARVASMHDNATDGNGTAGEPRWWRSTLLTSVVEGACSCEVERAHPALAVKYVKLLYLLRANRLYGSLVIRPFLESVCQTLFLRLQHYQASQCTPVALSKYAYVLKLLALEVCYTYRTAPENLRLAQNTTITSIAVEVLLSLLYPFGSSSGAAALSECEYGAIADSGVRSLYEVDGFDSETHANALSQRDVDQDGEQQWNAGVAVMSRDAAVDITGWLPQALQVLPTFPEKLPDVAGGLNHLVPAATDGVVQYNMTSLYSAIQAEHARANKPPMTMAELRDRLRPFIAANDCFFSYAAGVSFVEGWCQLVSVSCSVVKGLSVSRLSSFALCILRGLDATTRLTAAAQEQVAVRLCHCLSTVMAHLRQTVCASVALSLTTPQNAEAETAWYEQGNGGYPGLQGGGGAPLDTARAVSYRHSGCERRTASSVSAQPITATTVRSHGCGVEREMRIGQRRPREKSRHTTPQYRNSHGGGGATGSASDKTGKSFATHAGELSNFFSAANRSQLAQALIQHREAERSGAAPISVAGGGTTTLASWSRPEVTSASLLLGPLVRALVHWGTRIASTRAELYLSLLCLAETPGVNLDDVVVWRFQRALLDVVCTDICGSSGSSASGGGENCLRGNVAAEQASNGLSGAAPANSSGSGATALSAHPQQAVALLVALLQVSAPIRDEFCHPDPGGGDELGRWALRCATALLQSVDRAVCNFLTSNGTQLGTLLWHLRSAFDVFSVISLSHSSQVLHSDLLHSCLSMRAWQYSTLVVLGYSQATPSFDQVPSRTLVEQNKEVLRYLLLGVVRWVNLLLSSLGDAAPLLYEVQKFIRDNRQLIDHVFISPTAVSSTIARSVRLSASHLTLCAEFSDCLRALSCSVLAVDCRSLVDGMALAELLSMLSSEEVWHRGPTELHGFADVDGEEGSKSGAAGGTSVVASPAAAGAADSECGDASDGEDAGGALAKLTRATSTATAHTVSEAERGRDVVALTVRNLAHLLLNTEYGHRSNEDAGVFIACADSPPMLRHSAAKRQLVAKIIRHVAQSLVQSSTSEVREFRLECYLYALHAMVCLLHSFVLPLACSEPSQTQSSYTLTLPGDFVRYLSELPLGEFTNTLKQAQEAVYQLREFNTDYRGGLRASRVAANAWVIGTSSAGPHTLSNSVRVASAADQKSTVSSTPHNLPFSPPAAAHVEGGNTDAFSMPLAPGLLPAVDALGCGRNTATGSQTISKSSAAVELAQASSGRREPYSGDPPPSATTCCGGRPGCDPNTTVAFDLDGPSSRPPHVQGRKGASTPPGVASTASNSQSSLLPATDDGAKLSPEVTLWELLPGRGGAREGEWTRLYDAATALDVPGTAVDGDLDSTGIRSAPLQWKDVLNVENEVRQVKIAIANALRATKGAMYLVRKHA</sequence>
<gene>
    <name evidence="6" type="ORF">Q4I31_003187</name>
</gene>
<feature type="compositionally biased region" description="Polar residues" evidence="5">
    <location>
        <begin position="1727"/>
        <end position="1741"/>
    </location>
</feature>
<dbReference type="EMBL" id="JBAMZK010000021">
    <property type="protein sequence ID" value="KAL0506266.1"/>
    <property type="molecule type" value="Genomic_DNA"/>
</dbReference>
<feature type="compositionally biased region" description="Low complexity" evidence="5">
    <location>
        <begin position="21"/>
        <end position="40"/>
    </location>
</feature>
<feature type="compositionally biased region" description="Polar residues" evidence="5">
    <location>
        <begin position="1"/>
        <end position="16"/>
    </location>
</feature>
<feature type="region of interest" description="Disordered" evidence="5">
    <location>
        <begin position="2208"/>
        <end position="2227"/>
    </location>
</feature>
<evidence type="ECO:0000256" key="4">
    <source>
        <dbReference type="ARBA" id="ARBA00023242"/>
    </source>
</evidence>
<proteinExistence type="inferred from homology"/>